<dbReference type="PANTHER" id="PTHR43792">
    <property type="entry name" value="GNAT FAMILY, PUTATIVE (AFU_ORTHOLOGUE AFUA_3G00765)-RELATED-RELATED"/>
    <property type="match status" value="1"/>
</dbReference>
<reference evidence="2 3" key="1">
    <citation type="submission" date="2019-03" db="EMBL/GenBank/DDBJ databases">
        <title>Genomic Encyclopedia of Type Strains, Phase IV (KMG-IV): sequencing the most valuable type-strain genomes for metagenomic binning, comparative biology and taxonomic classification.</title>
        <authorList>
            <person name="Goeker M."/>
        </authorList>
    </citation>
    <scope>NUCLEOTIDE SEQUENCE [LARGE SCALE GENOMIC DNA]</scope>
    <source>
        <strain evidence="2 3">DSM 103792</strain>
    </source>
</reference>
<proteinExistence type="predicted"/>
<dbReference type="RefSeq" id="WP_133593707.1">
    <property type="nucleotide sequence ID" value="NZ_CP037953.1"/>
</dbReference>
<comment type="caution">
    <text evidence="2">The sequence shown here is derived from an EMBL/GenBank/DDBJ whole genome shotgun (WGS) entry which is preliminary data.</text>
</comment>
<name>A0A4R6UJ41_9GAMM</name>
<organism evidence="2 3">
    <name type="scientific">Permianibacter aggregans</name>
    <dbReference type="NCBI Taxonomy" id="1510150"/>
    <lineage>
        <taxon>Bacteria</taxon>
        <taxon>Pseudomonadati</taxon>
        <taxon>Pseudomonadota</taxon>
        <taxon>Gammaproteobacteria</taxon>
        <taxon>Pseudomonadales</taxon>
        <taxon>Pseudomonadaceae</taxon>
        <taxon>Permianibacter</taxon>
    </lineage>
</organism>
<dbReference type="InterPro" id="IPR051531">
    <property type="entry name" value="N-acetyltransferase"/>
</dbReference>
<sequence>MADQETSPAESLRMSVHILETERLSLRRFIDSDAAAFFRLNSEPDIVRFTARKPLASVAEAKAVLASAAFRADEQIGLGRFACVEKATGQVIGLVGLKPPTELAHVDMGFRFLKEVWGQGYATEAAAGIIRYAKETLMVERVIATVFPENIASIRVLEKLGLTLTGKVRLAVAEQELLLYQ</sequence>
<dbReference type="GO" id="GO:0016747">
    <property type="term" value="F:acyltransferase activity, transferring groups other than amino-acyl groups"/>
    <property type="evidence" value="ECO:0007669"/>
    <property type="project" value="InterPro"/>
</dbReference>
<dbReference type="Gene3D" id="3.40.630.30">
    <property type="match status" value="1"/>
</dbReference>
<keyword evidence="2" id="KW-0808">Transferase</keyword>
<dbReference type="SUPFAM" id="SSF55729">
    <property type="entry name" value="Acyl-CoA N-acyltransferases (Nat)"/>
    <property type="match status" value="1"/>
</dbReference>
<dbReference type="AlphaFoldDB" id="A0A4R6UJ41"/>
<dbReference type="EMBL" id="SNYM01000031">
    <property type="protein sequence ID" value="TDQ43214.1"/>
    <property type="molecule type" value="Genomic_DNA"/>
</dbReference>
<dbReference type="Proteomes" id="UP000295375">
    <property type="component" value="Unassembled WGS sequence"/>
</dbReference>
<dbReference type="PROSITE" id="PS51186">
    <property type="entry name" value="GNAT"/>
    <property type="match status" value="1"/>
</dbReference>
<gene>
    <name evidence="2" type="ORF">EV696_13112</name>
</gene>
<evidence type="ECO:0000313" key="2">
    <source>
        <dbReference type="EMBL" id="TDQ43214.1"/>
    </source>
</evidence>
<evidence type="ECO:0000259" key="1">
    <source>
        <dbReference type="PROSITE" id="PS51186"/>
    </source>
</evidence>
<dbReference type="PANTHER" id="PTHR43792:SF1">
    <property type="entry name" value="N-ACETYLTRANSFERASE DOMAIN-CONTAINING PROTEIN"/>
    <property type="match status" value="1"/>
</dbReference>
<dbReference type="InterPro" id="IPR016181">
    <property type="entry name" value="Acyl_CoA_acyltransferase"/>
</dbReference>
<protein>
    <submittedName>
        <fullName evidence="2">RimJ/RimL family protein N-acetyltransferase</fullName>
    </submittedName>
</protein>
<dbReference type="InterPro" id="IPR000182">
    <property type="entry name" value="GNAT_dom"/>
</dbReference>
<feature type="domain" description="N-acetyltransferase" evidence="1">
    <location>
        <begin position="24"/>
        <end position="181"/>
    </location>
</feature>
<dbReference type="Pfam" id="PF13302">
    <property type="entry name" value="Acetyltransf_3"/>
    <property type="match status" value="1"/>
</dbReference>
<dbReference type="OrthoDB" id="9801656at2"/>
<evidence type="ECO:0000313" key="3">
    <source>
        <dbReference type="Proteomes" id="UP000295375"/>
    </source>
</evidence>
<keyword evidence="3" id="KW-1185">Reference proteome</keyword>
<accession>A0A4R6UJ41</accession>